<protein>
    <recommendedName>
        <fullName evidence="1">[histone H3]-lysine(4) N-trimethyltransferase</fullName>
        <ecNumber evidence="1">2.1.1.354</ecNumber>
    </recommendedName>
</protein>
<evidence type="ECO:0000256" key="1">
    <source>
        <dbReference type="ARBA" id="ARBA00012182"/>
    </source>
</evidence>
<evidence type="ECO:0000256" key="4">
    <source>
        <dbReference type="ARBA" id="ARBA00022723"/>
    </source>
</evidence>
<reference evidence="10" key="1">
    <citation type="submission" date="2025-08" db="UniProtKB">
        <authorList>
            <consortium name="Ensembl"/>
        </authorList>
    </citation>
    <scope>IDENTIFICATION</scope>
</reference>
<dbReference type="SUPFAM" id="SSF144232">
    <property type="entry name" value="HIT/MYND zinc finger-like"/>
    <property type="match status" value="1"/>
</dbReference>
<dbReference type="Ensembl" id="ENSVKKT00000008411.1">
    <property type="protein sequence ID" value="ENSVKKP00000008198.1"/>
    <property type="gene ID" value="ENSVKKG00000005839.1"/>
</dbReference>
<reference evidence="10" key="2">
    <citation type="submission" date="2025-09" db="UniProtKB">
        <authorList>
            <consortium name="Ensembl"/>
        </authorList>
    </citation>
    <scope>IDENTIFICATION</scope>
</reference>
<sequence>GQPLLPEKFASAGKGNGLRLTKPARPGDLLHRAEPFAYVVTKKCLGGVCERCLRRKEKLLRCSQCKVARYCDAYCQKKEWQDHKRECRCIKDSEPNFPPDSVRLVGRIIFKRLRKSTCPSEALYSLSDLQSNVEKLSEEMKEGLGHLAKTLQLYLKVEIQETSQLPPDLDILETFAKVSAEPHSQQLCNFPVLVLDFCVLNFLRAPYQIKIYCQSVRLIRTLYFPL</sequence>
<dbReference type="InterPro" id="IPR002893">
    <property type="entry name" value="Znf_MYND"/>
</dbReference>
<dbReference type="GO" id="GO:0032259">
    <property type="term" value="P:methylation"/>
    <property type="evidence" value="ECO:0007669"/>
    <property type="project" value="UniProtKB-KW"/>
</dbReference>
<evidence type="ECO:0000256" key="6">
    <source>
        <dbReference type="ARBA" id="ARBA00022833"/>
    </source>
</evidence>
<keyword evidence="6" id="KW-0862">Zinc</keyword>
<dbReference type="GO" id="GO:0008270">
    <property type="term" value="F:zinc ion binding"/>
    <property type="evidence" value="ECO:0007669"/>
    <property type="project" value="UniProtKB-KW"/>
</dbReference>
<name>A0A8D2J6C5_VARKO</name>
<dbReference type="EC" id="2.1.1.354" evidence="1"/>
<keyword evidence="11" id="KW-1185">Reference proteome</keyword>
<evidence type="ECO:0000256" key="5">
    <source>
        <dbReference type="ARBA" id="ARBA00022771"/>
    </source>
</evidence>
<dbReference type="InterPro" id="IPR050869">
    <property type="entry name" value="H3K4_H4K5_MeTrfase"/>
</dbReference>
<dbReference type="PANTHER" id="PTHR12197">
    <property type="entry name" value="HISTONE-LYSINE N-METHYLTRANSFERASE SMYD"/>
    <property type="match status" value="1"/>
</dbReference>
<evidence type="ECO:0000256" key="8">
    <source>
        <dbReference type="PROSITE-ProRule" id="PRU00134"/>
    </source>
</evidence>
<evidence type="ECO:0000313" key="10">
    <source>
        <dbReference type="Ensembl" id="ENSVKKP00000008198.1"/>
    </source>
</evidence>
<proteinExistence type="predicted"/>
<dbReference type="AlphaFoldDB" id="A0A8D2J6C5"/>
<organism evidence="10 11">
    <name type="scientific">Varanus komodoensis</name>
    <name type="common">Komodo dragon</name>
    <dbReference type="NCBI Taxonomy" id="61221"/>
    <lineage>
        <taxon>Eukaryota</taxon>
        <taxon>Metazoa</taxon>
        <taxon>Chordata</taxon>
        <taxon>Craniata</taxon>
        <taxon>Vertebrata</taxon>
        <taxon>Euteleostomi</taxon>
        <taxon>Lepidosauria</taxon>
        <taxon>Squamata</taxon>
        <taxon>Bifurcata</taxon>
        <taxon>Unidentata</taxon>
        <taxon>Episquamata</taxon>
        <taxon>Toxicofera</taxon>
        <taxon>Anguimorpha</taxon>
        <taxon>Paleoanguimorpha</taxon>
        <taxon>Varanoidea</taxon>
        <taxon>Varanidae</taxon>
        <taxon>Varanus</taxon>
    </lineage>
</organism>
<dbReference type="OMA" id="EAWQEHK"/>
<dbReference type="PANTHER" id="PTHR12197:SF288">
    <property type="entry name" value="HISTONE-LYSINE N-METHYLTRANSFERASE SMYD3"/>
    <property type="match status" value="1"/>
</dbReference>
<dbReference type="Proteomes" id="UP000694545">
    <property type="component" value="Unplaced"/>
</dbReference>
<dbReference type="Pfam" id="PF01753">
    <property type="entry name" value="zf-MYND"/>
    <property type="match status" value="1"/>
</dbReference>
<evidence type="ECO:0000256" key="2">
    <source>
        <dbReference type="ARBA" id="ARBA00022603"/>
    </source>
</evidence>
<dbReference type="GO" id="GO:0005634">
    <property type="term" value="C:nucleus"/>
    <property type="evidence" value="ECO:0007669"/>
    <property type="project" value="TreeGrafter"/>
</dbReference>
<keyword evidence="5 8" id="KW-0863">Zinc-finger</keyword>
<dbReference type="Gene3D" id="6.10.140.2220">
    <property type="match status" value="1"/>
</dbReference>
<dbReference type="PROSITE" id="PS50865">
    <property type="entry name" value="ZF_MYND_2"/>
    <property type="match status" value="1"/>
</dbReference>
<keyword evidence="2" id="KW-0489">Methyltransferase</keyword>
<evidence type="ECO:0000256" key="3">
    <source>
        <dbReference type="ARBA" id="ARBA00022691"/>
    </source>
</evidence>
<feature type="domain" description="MYND-type" evidence="9">
    <location>
        <begin position="49"/>
        <end position="87"/>
    </location>
</feature>
<accession>A0A8D2J6C5</accession>
<evidence type="ECO:0000259" key="9">
    <source>
        <dbReference type="PROSITE" id="PS50865"/>
    </source>
</evidence>
<evidence type="ECO:0000256" key="7">
    <source>
        <dbReference type="ARBA" id="ARBA00047571"/>
    </source>
</evidence>
<keyword evidence="2" id="KW-0808">Transferase</keyword>
<evidence type="ECO:0000313" key="11">
    <source>
        <dbReference type="Proteomes" id="UP000694545"/>
    </source>
</evidence>
<keyword evidence="4" id="KW-0479">Metal-binding</keyword>
<dbReference type="GO" id="GO:0140999">
    <property type="term" value="F:histone H3K4 trimethyltransferase activity"/>
    <property type="evidence" value="ECO:0007669"/>
    <property type="project" value="UniProtKB-EC"/>
</dbReference>
<comment type="catalytic activity">
    <reaction evidence="7">
        <text>L-lysyl(4)-[histone H3] + 3 S-adenosyl-L-methionine = N(6),N(6),N(6)-trimethyl-L-lysyl(4)-[histone H3] + 3 S-adenosyl-L-homocysteine + 3 H(+)</text>
        <dbReference type="Rhea" id="RHEA:60260"/>
        <dbReference type="Rhea" id="RHEA-COMP:15537"/>
        <dbReference type="Rhea" id="RHEA-COMP:15547"/>
        <dbReference type="ChEBI" id="CHEBI:15378"/>
        <dbReference type="ChEBI" id="CHEBI:29969"/>
        <dbReference type="ChEBI" id="CHEBI:57856"/>
        <dbReference type="ChEBI" id="CHEBI:59789"/>
        <dbReference type="ChEBI" id="CHEBI:61961"/>
        <dbReference type="EC" id="2.1.1.354"/>
    </reaction>
</comment>
<keyword evidence="3" id="KW-0949">S-adenosyl-L-methionine</keyword>
<dbReference type="Gene3D" id="1.10.220.160">
    <property type="match status" value="1"/>
</dbReference>